<organism evidence="2 3">
    <name type="scientific">Sphagnum troendelagicum</name>
    <dbReference type="NCBI Taxonomy" id="128251"/>
    <lineage>
        <taxon>Eukaryota</taxon>
        <taxon>Viridiplantae</taxon>
        <taxon>Streptophyta</taxon>
        <taxon>Embryophyta</taxon>
        <taxon>Bryophyta</taxon>
        <taxon>Sphagnophytina</taxon>
        <taxon>Sphagnopsida</taxon>
        <taxon>Sphagnales</taxon>
        <taxon>Sphagnaceae</taxon>
        <taxon>Sphagnum</taxon>
    </lineage>
</organism>
<protein>
    <submittedName>
        <fullName evidence="2">Uncharacterized protein</fullName>
    </submittedName>
</protein>
<evidence type="ECO:0000256" key="1">
    <source>
        <dbReference type="SAM" id="MobiDB-lite"/>
    </source>
</evidence>
<feature type="compositionally biased region" description="Basic and acidic residues" evidence="1">
    <location>
        <begin position="101"/>
        <end position="113"/>
    </location>
</feature>
<keyword evidence="3" id="KW-1185">Reference proteome</keyword>
<evidence type="ECO:0000313" key="3">
    <source>
        <dbReference type="Proteomes" id="UP001497512"/>
    </source>
</evidence>
<sequence length="206" mass="22481">MQKQTRPLRIQTTTASLKEELNRKTTLERSLPQTKDLVERPFKHQKSVQQNSPVAVTAAAAIRSVLIPPCCPTPASSSCMHGRHGEPTHHTQGLGLAPAQRSERASDDADGRRTAGVAAARTFPPELCTATATAASKQQRTTPLPPTLSSPFAPTSHLPNPRSNGVYPTFQSTFGVQMLHLLIIHIFVHSFIRNPSTSTYHPRANR</sequence>
<feature type="compositionally biased region" description="Polar residues" evidence="1">
    <location>
        <begin position="130"/>
        <end position="140"/>
    </location>
</feature>
<name>A0ABP0V2C2_9BRYO</name>
<gene>
    <name evidence="2" type="ORF">CSSPTR1EN2_LOCUS22951</name>
</gene>
<proteinExistence type="predicted"/>
<dbReference type="Proteomes" id="UP001497512">
    <property type="component" value="Chromosome 9"/>
</dbReference>
<evidence type="ECO:0000313" key="2">
    <source>
        <dbReference type="EMBL" id="CAK9236551.1"/>
    </source>
</evidence>
<dbReference type="EMBL" id="OZ019901">
    <property type="protein sequence ID" value="CAK9236551.1"/>
    <property type="molecule type" value="Genomic_DNA"/>
</dbReference>
<feature type="region of interest" description="Disordered" evidence="1">
    <location>
        <begin position="75"/>
        <end position="164"/>
    </location>
</feature>
<reference evidence="2" key="1">
    <citation type="submission" date="2024-02" db="EMBL/GenBank/DDBJ databases">
        <authorList>
            <consortium name="ELIXIR-Norway"/>
            <consortium name="Elixir Norway"/>
        </authorList>
    </citation>
    <scope>NUCLEOTIDE SEQUENCE</scope>
</reference>
<accession>A0ABP0V2C2</accession>